<feature type="domain" description="Zn(2)-C6 fungal-type" evidence="4">
    <location>
        <begin position="8"/>
        <end position="37"/>
    </location>
</feature>
<dbReference type="HOGENOM" id="CLU_263588_0_0_1"/>
<keyword evidence="1" id="KW-0479">Metal-binding</keyword>
<dbReference type="InterPro" id="IPR007219">
    <property type="entry name" value="XnlR_reg_dom"/>
</dbReference>
<feature type="region of interest" description="Disordered" evidence="3">
    <location>
        <begin position="806"/>
        <end position="921"/>
    </location>
</feature>
<dbReference type="SMART" id="SM00066">
    <property type="entry name" value="GAL4"/>
    <property type="match status" value="1"/>
</dbReference>
<evidence type="ECO:0000256" key="3">
    <source>
        <dbReference type="SAM" id="MobiDB-lite"/>
    </source>
</evidence>
<organism evidence="5 6">
    <name type="scientific">Ophiostoma piceae (strain UAMH 11346)</name>
    <name type="common">Sap stain fungus</name>
    <dbReference type="NCBI Taxonomy" id="1262450"/>
    <lineage>
        <taxon>Eukaryota</taxon>
        <taxon>Fungi</taxon>
        <taxon>Dikarya</taxon>
        <taxon>Ascomycota</taxon>
        <taxon>Pezizomycotina</taxon>
        <taxon>Sordariomycetes</taxon>
        <taxon>Sordariomycetidae</taxon>
        <taxon>Ophiostomatales</taxon>
        <taxon>Ophiostomataceae</taxon>
        <taxon>Ophiostoma</taxon>
    </lineage>
</organism>
<dbReference type="EMBL" id="KE148148">
    <property type="protein sequence ID" value="EPE08633.1"/>
    <property type="molecule type" value="Genomic_DNA"/>
</dbReference>
<name>S3CPX6_OPHP1</name>
<feature type="compositionally biased region" description="Polar residues" evidence="3">
    <location>
        <begin position="877"/>
        <end position="897"/>
    </location>
</feature>
<dbReference type="PANTHER" id="PTHR31668:SF20">
    <property type="entry name" value="ZN(II)2CYS6 TRANSCRIPTION FACTOR (EUROFUNG)"/>
    <property type="match status" value="1"/>
</dbReference>
<feature type="compositionally biased region" description="Polar residues" evidence="3">
    <location>
        <begin position="1057"/>
        <end position="1067"/>
    </location>
</feature>
<dbReference type="GO" id="GO:0008270">
    <property type="term" value="F:zinc ion binding"/>
    <property type="evidence" value="ECO:0007669"/>
    <property type="project" value="InterPro"/>
</dbReference>
<reference evidence="5 6" key="1">
    <citation type="journal article" date="2013" name="BMC Genomics">
        <title>The genome and transcriptome of the pine saprophyte Ophiostoma piceae, and a comparison with the bark beetle-associated pine pathogen Grosmannia clavigera.</title>
        <authorList>
            <person name="Haridas S."/>
            <person name="Wang Y."/>
            <person name="Lim L."/>
            <person name="Massoumi Alamouti S."/>
            <person name="Jackman S."/>
            <person name="Docking R."/>
            <person name="Robertson G."/>
            <person name="Birol I."/>
            <person name="Bohlmann J."/>
            <person name="Breuil C."/>
        </authorList>
    </citation>
    <scope>NUCLEOTIDE SEQUENCE [LARGE SCALE GENOMIC DNA]</scope>
    <source>
        <strain evidence="5 6">UAMH 11346</strain>
    </source>
</reference>
<dbReference type="SUPFAM" id="SSF57701">
    <property type="entry name" value="Zn2/Cys6 DNA-binding domain"/>
    <property type="match status" value="1"/>
</dbReference>
<dbReference type="SMART" id="SM00906">
    <property type="entry name" value="Fungal_trans"/>
    <property type="match status" value="1"/>
</dbReference>
<dbReference type="Proteomes" id="UP000016923">
    <property type="component" value="Unassembled WGS sequence"/>
</dbReference>
<feature type="compositionally biased region" description="Low complexity" evidence="3">
    <location>
        <begin position="1023"/>
        <end position="1043"/>
    </location>
</feature>
<protein>
    <submittedName>
        <fullName evidence="5">C6 zinc finger domain containing protein</fullName>
    </submittedName>
</protein>
<dbReference type="GO" id="GO:0003712">
    <property type="term" value="F:transcription coregulator activity"/>
    <property type="evidence" value="ECO:0007669"/>
    <property type="project" value="InterPro"/>
</dbReference>
<accession>S3CPX6</accession>
<gene>
    <name evidence="5" type="ORF">F503_04220</name>
</gene>
<evidence type="ECO:0000313" key="6">
    <source>
        <dbReference type="Proteomes" id="UP000016923"/>
    </source>
</evidence>
<dbReference type="VEuPathDB" id="FungiDB:F503_04220"/>
<dbReference type="Pfam" id="PF05397">
    <property type="entry name" value="Med15_fungi"/>
    <property type="match status" value="1"/>
</dbReference>
<dbReference type="Pfam" id="PF00172">
    <property type="entry name" value="Zn_clus"/>
    <property type="match status" value="1"/>
</dbReference>
<feature type="compositionally biased region" description="Low complexity" evidence="3">
    <location>
        <begin position="575"/>
        <end position="586"/>
    </location>
</feature>
<feature type="region of interest" description="Disordered" evidence="3">
    <location>
        <begin position="747"/>
        <end position="793"/>
    </location>
</feature>
<dbReference type="Gene3D" id="4.10.240.10">
    <property type="entry name" value="Zn(2)-C6 fungal-type DNA-binding domain"/>
    <property type="match status" value="1"/>
</dbReference>
<dbReference type="eggNOG" id="ENOG502S52Q">
    <property type="taxonomic scope" value="Eukaryota"/>
</dbReference>
<evidence type="ECO:0000256" key="1">
    <source>
        <dbReference type="ARBA" id="ARBA00022723"/>
    </source>
</evidence>
<dbReference type="GO" id="GO:0003677">
    <property type="term" value="F:DNA binding"/>
    <property type="evidence" value="ECO:0007669"/>
    <property type="project" value="InterPro"/>
</dbReference>
<dbReference type="InterPro" id="IPR008626">
    <property type="entry name" value="Mediator_Med15_fun"/>
</dbReference>
<dbReference type="PANTHER" id="PTHR31668">
    <property type="entry name" value="GLUCOSE TRANSPORT TRANSCRIPTION REGULATOR RGT1-RELATED-RELATED"/>
    <property type="match status" value="1"/>
</dbReference>
<dbReference type="AlphaFoldDB" id="S3CPX6"/>
<dbReference type="InterPro" id="IPR001138">
    <property type="entry name" value="Zn2Cys6_DnaBD"/>
</dbReference>
<dbReference type="InterPro" id="IPR036864">
    <property type="entry name" value="Zn2-C6_fun-type_DNA-bd_sf"/>
</dbReference>
<dbReference type="GO" id="GO:0016592">
    <property type="term" value="C:mediator complex"/>
    <property type="evidence" value="ECO:0007669"/>
    <property type="project" value="InterPro"/>
</dbReference>
<feature type="region of interest" description="Disordered" evidence="3">
    <location>
        <begin position="1023"/>
        <end position="1091"/>
    </location>
</feature>
<dbReference type="CDD" id="cd00067">
    <property type="entry name" value="GAL4"/>
    <property type="match status" value="1"/>
</dbReference>
<proteinExistence type="predicted"/>
<feature type="compositionally biased region" description="Polar residues" evidence="3">
    <location>
        <begin position="562"/>
        <end position="574"/>
    </location>
</feature>
<dbReference type="OrthoDB" id="4132249at2759"/>
<evidence type="ECO:0000313" key="5">
    <source>
        <dbReference type="EMBL" id="EPE08633.1"/>
    </source>
</evidence>
<dbReference type="Pfam" id="PF04082">
    <property type="entry name" value="Fungal_trans"/>
    <property type="match status" value="1"/>
</dbReference>
<feature type="compositionally biased region" description="Pro residues" evidence="3">
    <location>
        <begin position="827"/>
        <end position="838"/>
    </location>
</feature>
<dbReference type="PROSITE" id="PS50048">
    <property type="entry name" value="ZN2_CY6_FUNGAL_2"/>
    <property type="match status" value="1"/>
</dbReference>
<dbReference type="GO" id="GO:0000981">
    <property type="term" value="F:DNA-binding transcription factor activity, RNA polymerase II-specific"/>
    <property type="evidence" value="ECO:0007669"/>
    <property type="project" value="InterPro"/>
</dbReference>
<dbReference type="STRING" id="1262450.S3CPX6"/>
<dbReference type="GO" id="GO:0006351">
    <property type="term" value="P:DNA-templated transcription"/>
    <property type="evidence" value="ECO:0007669"/>
    <property type="project" value="InterPro"/>
</dbReference>
<evidence type="ECO:0000259" key="4">
    <source>
        <dbReference type="PROSITE" id="PS50048"/>
    </source>
</evidence>
<keyword evidence="6" id="KW-1185">Reference proteome</keyword>
<feature type="region of interest" description="Disordered" evidence="3">
    <location>
        <begin position="562"/>
        <end position="590"/>
    </location>
</feature>
<dbReference type="InterPro" id="IPR050797">
    <property type="entry name" value="Carb_Metab_Trans_Reg"/>
</dbReference>
<evidence type="ECO:0000256" key="2">
    <source>
        <dbReference type="ARBA" id="ARBA00023242"/>
    </source>
</evidence>
<dbReference type="PROSITE" id="PS00463">
    <property type="entry name" value="ZN2_CY6_FUNGAL_1"/>
    <property type="match status" value="1"/>
</dbReference>
<feature type="region of interest" description="Disordered" evidence="3">
    <location>
        <begin position="1151"/>
        <end position="1172"/>
    </location>
</feature>
<dbReference type="CDD" id="cd12148">
    <property type="entry name" value="fungal_TF_MHR"/>
    <property type="match status" value="1"/>
</dbReference>
<feature type="compositionally biased region" description="Polar residues" evidence="3">
    <location>
        <begin position="1161"/>
        <end position="1172"/>
    </location>
</feature>
<keyword evidence="2" id="KW-0539">Nucleus</keyword>
<sequence>MSTAVKRACDACHRRKVKCDGINPCRNCSSAQLSCTYNAIPQKKGPKGSRAKVISELRENQRQSSLSAKIQSRMNGISNPAAATLAPTPGLLTNDMVKSCIDFFFANMYPSMPILSRQRLEQDAVAMDSTLDTYCMLSSLCAFMMLQPGMSVPSADPYGPESIPGASIITATLLLEETIRVRKGYDYLTNPTYYTLATSYFLFACHYALDLKTKAWCSLREATTMVHLVGMNKEESYQSGDQGEAVRRRRLFWLFYAAERAYALQYDRPLSLKATVNPPTPADDPNDPYASQLVAFCRQVALFRPFDGQFVDLWNKTRADCGPGLVTALQKQQNDVIAALAGADPQLSDVVRNQQWLQNLAWQINMAKGNTTNSTNDIAAYQYEMVPMAASFANQGSAELLNSGLIESLLSITSELTDVLSMMPSSGSPFTVNPRDHLHQIASILATLRVGEHRFAPLLLIKVHEVLPSLVNPMLQAAPESVGCEVDIFDGFGSAGMVPQSSFMPMEDYKTEPSSSIGAAPSIQDVHSPFVSSPPILSPGMDFSHSMGGEFTPISDMVMQQSVGSTTSSLSPGTQKQQQQQQQQQQRLGALQNTSAEHFARLTPEQQEIVRQRQTAHNQEIMAHIMTIGSEVRQDLQQEQFPDIPMTPEEQDEVAKKIQETVEILVRVGRTLARFYQLTHDDARTRKFFRTRYRISQQFANPDTLEGRKNAYSITLDEIESHRNLLMEMIRDIHQYSANRANAVGVNGPAGVNGNAANRNQAQGPNQNQNQVQNQNQNQSQSQAMARKASSANTAASIDTTAAAPAAAAAAKSHKRSSSKANNQQPPAAPTTSQPPFPLHNTPPHGPSPHGQPSYIGKPGMTQDQLQLPTTKRRKTNAGTAQSPVTVQTPVSATTPSGAGGKTASPEVKRRQPSETKAAAAASAAAAAAINQTGTPSSSANQSQQQQANKNLFYCPEADCDMKSTGFATEEARRLHIEEDHTKPAQDPLQFARNALDDLLMPAIEANKAATAAAAAAASTQAPPTLSMSSAPSSAPSMAASLSKQGLTPGTPMSRVASMNRQASAASGKTAVDMSKAGSARAGGSATPKVSDMSLPASAALVSAPPPATIDPWAMANIDPRDLYKTFSSVSGEPAAGGAIADIGVYRSLMTPNDTPESKTTDNASEPTGDITESASLDLGIHMDLGMDLEDLWGSAGDELGSGLIDMSTLQMTSTTGPVSLPGGVPGPLDDNDPMAAADLAMMYLNDWSGPGDDGIDAVSMFSQPNVDLDPAYYS</sequence>
<feature type="compositionally biased region" description="Low complexity" evidence="3">
    <location>
        <begin position="1075"/>
        <end position="1086"/>
    </location>
</feature>